<dbReference type="PANTHER" id="PTHR24117">
    <property type="entry name" value="AGAP007537-PB"/>
    <property type="match status" value="1"/>
</dbReference>
<feature type="compositionally biased region" description="Polar residues" evidence="3">
    <location>
        <begin position="477"/>
        <end position="495"/>
    </location>
</feature>
<reference evidence="5" key="2">
    <citation type="submission" date="2025-09" db="UniProtKB">
        <authorList>
            <consortium name="Ensembl"/>
        </authorList>
    </citation>
    <scope>IDENTIFICATION</scope>
</reference>
<feature type="compositionally biased region" description="Polar residues" evidence="3">
    <location>
        <begin position="548"/>
        <end position="557"/>
    </location>
</feature>
<evidence type="ECO:0000256" key="2">
    <source>
        <dbReference type="PROSITE-ProRule" id="PRU00023"/>
    </source>
</evidence>
<evidence type="ECO:0000313" key="5">
    <source>
        <dbReference type="Ensembl" id="ENSCVAP00000010474.1"/>
    </source>
</evidence>
<dbReference type="Pfam" id="PF12796">
    <property type="entry name" value="Ank_2"/>
    <property type="match status" value="1"/>
</dbReference>
<proteinExistence type="inferred from homology"/>
<feature type="region of interest" description="Disordered" evidence="3">
    <location>
        <begin position="477"/>
        <end position="536"/>
    </location>
</feature>
<feature type="region of interest" description="Disordered" evidence="3">
    <location>
        <begin position="325"/>
        <end position="377"/>
    </location>
</feature>
<dbReference type="GO" id="GO:0005634">
    <property type="term" value="C:nucleus"/>
    <property type="evidence" value="ECO:0007669"/>
    <property type="project" value="TreeGrafter"/>
</dbReference>
<accession>A0A3Q2CXG7</accession>
<feature type="region of interest" description="Disordered" evidence="3">
    <location>
        <begin position="48"/>
        <end position="72"/>
    </location>
</feature>
<evidence type="ECO:0000313" key="6">
    <source>
        <dbReference type="Proteomes" id="UP000265020"/>
    </source>
</evidence>
<keyword evidence="2" id="KW-0040">ANK repeat</keyword>
<dbReference type="STRING" id="28743.ENSCVAP00000010474"/>
<feature type="region of interest" description="Disordered" evidence="3">
    <location>
        <begin position="548"/>
        <end position="567"/>
    </location>
</feature>
<dbReference type="OMA" id="CEPANQE"/>
<dbReference type="Gene3D" id="1.25.40.20">
    <property type="entry name" value="Ankyrin repeat-containing domain"/>
    <property type="match status" value="1"/>
</dbReference>
<name>A0A3Q2CXG7_CYPVA</name>
<feature type="compositionally biased region" description="Polar residues" evidence="3">
    <location>
        <begin position="48"/>
        <end position="62"/>
    </location>
</feature>
<dbReference type="Gene3D" id="3.10.260.40">
    <property type="entry name" value="BCL-6 corepressor, PCGF1 binding domain"/>
    <property type="match status" value="1"/>
</dbReference>
<evidence type="ECO:0000256" key="1">
    <source>
        <dbReference type="ARBA" id="ARBA00034703"/>
    </source>
</evidence>
<dbReference type="InterPro" id="IPR032365">
    <property type="entry name" value="PUFD"/>
</dbReference>
<dbReference type="InterPro" id="IPR002110">
    <property type="entry name" value="Ankyrin_rpt"/>
</dbReference>
<feature type="region of interest" description="Disordered" evidence="3">
    <location>
        <begin position="1053"/>
        <end position="1075"/>
    </location>
</feature>
<feature type="compositionally biased region" description="Polar residues" evidence="3">
    <location>
        <begin position="239"/>
        <end position="255"/>
    </location>
</feature>
<feature type="compositionally biased region" description="Polar residues" evidence="3">
    <location>
        <begin position="525"/>
        <end position="535"/>
    </location>
</feature>
<feature type="repeat" description="ANK" evidence="2">
    <location>
        <begin position="965"/>
        <end position="997"/>
    </location>
</feature>
<sequence>SEWEASTCRQVAAPLMNPLAALSMDPNTLVIGTVPPHRGMILNGVHSLSKQKQPDSSLQRGSDLQRKPTVPVLENQKSGSVELYRSPTPELQEVLLVSAAETNGLGLNHGPAVIDKQSEGSLNGAGSFFSLPWVSPYMDPSSYPFLDMAYRTSLLSALPFTPKPLAYQSLCANGSSTSRDERLFFISPYSAAQLVSSLAAPSRTSPANPTRSVLSPLPHGQEKTLQGFGQQRPEERSAVRTSSQTLQMQTDPSECQQEDRFHSDSACRSTSTEGRADSGAHGSQPSDSLPQSQSISSPSTELQNLYYQSLSSTLTVLAASHHFYSSSQQSCSTDTGRGSTRDTISNTDKHSTHAKQSLSNVVPQEATKNREEKGNSAEQAAEFLNRFPSQSQALVNLEYSQPSQHMLVPNQKQDLKEAQALAVSSLNKTSNHGTICTVTSTGGSSSAISSNRDVCSQATSRAADNIQLVSTESTIGQKTATQSTVSAANRSTNIPKTKAEGPQVSPPDSRKSSKEDHFSRKHIKTPSNANSNDNQPDLLHYQRLNQENKNSSSQIYKNSHLPHGLGHSKRYVRYSVPDTMSMQRMSVPNNGYPHPVLLGNNSFNQSGTAVKHGHPYGRLTYESAEKIASMSTCSGFQNKEKNHCFDISSGDLTDDDAGANSKSPACGGGNPSGSAGCSRKRPNTEVPGWSMFSPRFLAEGELDSMPSSCSRLNPKEPTCTRDGKCPKVSRFCRRNQSLTASPTDPGSSLIGENGNSICKNSRDQFSNEEHHNAVSPTPSPTSGKTPFVVDPSFPLHGLNIFATNGDDSRVHDDPSPHVDKDLHTNASCGNEGENIQHDVSLLHRDAKDLDSCRKGQSNFIRQIENLQGMMGEVTPDLSVSRRGSEQSAQQVGFFCAALNLLAGFELTGFDLQEVAPRFLEQQLSEVNHRDDGGYGALHEACARGWLAIARLLIRHGADVNCCSQDGTRPLHHAVENDHVEVVRFLLACGADPTLTTYSGRGPLSMSHSAAMATFLEDYLSDIQGRSEGDPGICWEFHGSSVCEPANQEGAYNILADPPGPEEDEEDQEEDLDEEQGARREVFEFELSDRPLLPCYNIKVSPSEGSRNWLLLEDVLGRLQMTSRSFRRLFPQLNIQSVPADEFYRQASLSQLLTGPDEQELASLRSEVKEWVELVEATPELAAMLGSSHEFVDSRLDASRPPAPPPRLIG</sequence>
<evidence type="ECO:0000256" key="3">
    <source>
        <dbReference type="SAM" id="MobiDB-lite"/>
    </source>
</evidence>
<feature type="compositionally biased region" description="Polar residues" evidence="3">
    <location>
        <begin position="736"/>
        <end position="746"/>
    </location>
</feature>
<dbReference type="PROSITE" id="PS50088">
    <property type="entry name" value="ANK_REPEAT"/>
    <property type="match status" value="2"/>
</dbReference>
<reference evidence="5" key="1">
    <citation type="submission" date="2025-08" db="UniProtKB">
        <authorList>
            <consortium name="Ensembl"/>
        </authorList>
    </citation>
    <scope>IDENTIFICATION</scope>
</reference>
<dbReference type="AlphaFoldDB" id="A0A3Q2CXG7"/>
<comment type="similarity">
    <text evidence="1">Belongs to the BCOR family.</text>
</comment>
<keyword evidence="6" id="KW-1185">Reference proteome</keyword>
<feature type="compositionally biased region" description="Low complexity" evidence="3">
    <location>
        <begin position="283"/>
        <end position="297"/>
    </location>
</feature>
<feature type="domain" description="BCL-6 corepressor PCGF1 binding" evidence="4">
    <location>
        <begin position="1080"/>
        <end position="1192"/>
    </location>
</feature>
<dbReference type="PANTHER" id="PTHR24117:SF9">
    <property type="entry name" value="BCL-6 COREPRESSOR PCGF1 BINDING DOMAIN-CONTAINING PROTEIN"/>
    <property type="match status" value="1"/>
</dbReference>
<organism evidence="5 6">
    <name type="scientific">Cyprinodon variegatus</name>
    <name type="common">Sheepshead minnow</name>
    <dbReference type="NCBI Taxonomy" id="28743"/>
    <lineage>
        <taxon>Eukaryota</taxon>
        <taxon>Metazoa</taxon>
        <taxon>Chordata</taxon>
        <taxon>Craniata</taxon>
        <taxon>Vertebrata</taxon>
        <taxon>Euteleostomi</taxon>
        <taxon>Actinopterygii</taxon>
        <taxon>Neopterygii</taxon>
        <taxon>Teleostei</taxon>
        <taxon>Neoteleostei</taxon>
        <taxon>Acanthomorphata</taxon>
        <taxon>Ovalentaria</taxon>
        <taxon>Atherinomorphae</taxon>
        <taxon>Cyprinodontiformes</taxon>
        <taxon>Cyprinodontidae</taxon>
        <taxon>Cyprinodon</taxon>
    </lineage>
</organism>
<dbReference type="SUPFAM" id="SSF48403">
    <property type="entry name" value="Ankyrin repeat"/>
    <property type="match status" value="1"/>
</dbReference>
<feature type="region of interest" description="Disordered" evidence="3">
    <location>
        <begin position="199"/>
        <end position="297"/>
    </location>
</feature>
<dbReference type="InterPro" id="IPR036770">
    <property type="entry name" value="Ankyrin_rpt-contain_sf"/>
</dbReference>
<dbReference type="Proteomes" id="UP000265020">
    <property type="component" value="Unassembled WGS sequence"/>
</dbReference>
<dbReference type="InterPro" id="IPR038227">
    <property type="entry name" value="PUFD_som_sf"/>
</dbReference>
<dbReference type="GO" id="GO:0000122">
    <property type="term" value="P:negative regulation of transcription by RNA polymerase II"/>
    <property type="evidence" value="ECO:0007669"/>
    <property type="project" value="TreeGrafter"/>
</dbReference>
<feature type="compositionally biased region" description="Polar residues" evidence="3">
    <location>
        <begin position="202"/>
        <end position="213"/>
    </location>
</feature>
<dbReference type="SMART" id="SM00248">
    <property type="entry name" value="ANK"/>
    <property type="match status" value="2"/>
</dbReference>
<feature type="compositionally biased region" description="Acidic residues" evidence="3">
    <location>
        <begin position="1059"/>
        <end position="1074"/>
    </location>
</feature>
<dbReference type="GO" id="GO:0003714">
    <property type="term" value="F:transcription corepressor activity"/>
    <property type="evidence" value="ECO:0007669"/>
    <property type="project" value="TreeGrafter"/>
</dbReference>
<dbReference type="Ensembl" id="ENSCVAT00000029568.1">
    <property type="protein sequence ID" value="ENSCVAP00000010474.1"/>
    <property type="gene ID" value="ENSCVAG00000012683.1"/>
</dbReference>
<evidence type="ECO:0000259" key="4">
    <source>
        <dbReference type="Pfam" id="PF16553"/>
    </source>
</evidence>
<feature type="repeat" description="ANK" evidence="2">
    <location>
        <begin position="932"/>
        <end position="964"/>
    </location>
</feature>
<dbReference type="PROSITE" id="PS50297">
    <property type="entry name" value="ANK_REP_REGION"/>
    <property type="match status" value="2"/>
</dbReference>
<feature type="compositionally biased region" description="Basic and acidic residues" evidence="3">
    <location>
        <begin position="508"/>
        <end position="518"/>
    </location>
</feature>
<dbReference type="GeneTree" id="ENSGT00940000153737"/>
<feature type="region of interest" description="Disordered" evidence="3">
    <location>
        <begin position="656"/>
        <end position="688"/>
    </location>
</feature>
<protein>
    <recommendedName>
        <fullName evidence="4">BCL-6 corepressor PCGF1 binding domain-containing protein</fullName>
    </recommendedName>
</protein>
<dbReference type="InterPro" id="IPR047144">
    <property type="entry name" value="BCOR-like"/>
</dbReference>
<feature type="compositionally biased region" description="Polar residues" evidence="3">
    <location>
        <begin position="325"/>
        <end position="346"/>
    </location>
</feature>
<feature type="compositionally biased region" description="Basic and acidic residues" evidence="3">
    <location>
        <begin position="760"/>
        <end position="772"/>
    </location>
</feature>
<dbReference type="Pfam" id="PF16553">
    <property type="entry name" value="PUFD"/>
    <property type="match status" value="1"/>
</dbReference>
<feature type="region of interest" description="Disordered" evidence="3">
    <location>
        <begin position="736"/>
        <end position="785"/>
    </location>
</feature>